<dbReference type="GO" id="GO:0005524">
    <property type="term" value="F:ATP binding"/>
    <property type="evidence" value="ECO:0007669"/>
    <property type="project" value="UniProtKB-KW"/>
</dbReference>
<dbReference type="PANTHER" id="PTHR24421:SF10">
    <property type="entry name" value="NITRATE_NITRITE SENSOR PROTEIN NARQ"/>
    <property type="match status" value="1"/>
</dbReference>
<dbReference type="InterPro" id="IPR003594">
    <property type="entry name" value="HATPase_dom"/>
</dbReference>
<organism evidence="11 12">
    <name type="scientific">Aeromicrobium piscarium</name>
    <dbReference type="NCBI Taxonomy" id="2590901"/>
    <lineage>
        <taxon>Bacteria</taxon>
        <taxon>Bacillati</taxon>
        <taxon>Actinomycetota</taxon>
        <taxon>Actinomycetes</taxon>
        <taxon>Propionibacteriales</taxon>
        <taxon>Nocardioidaceae</taxon>
        <taxon>Aeromicrobium</taxon>
    </lineage>
</organism>
<dbReference type="EC" id="2.7.13.3" evidence="2"/>
<dbReference type="GO" id="GO:0016020">
    <property type="term" value="C:membrane"/>
    <property type="evidence" value="ECO:0007669"/>
    <property type="project" value="InterPro"/>
</dbReference>
<dbReference type="InterPro" id="IPR036890">
    <property type="entry name" value="HATPase_C_sf"/>
</dbReference>
<keyword evidence="5" id="KW-0547">Nucleotide-binding</keyword>
<keyword evidence="6 11" id="KW-0418">Kinase</keyword>
<feature type="transmembrane region" description="Helical" evidence="9">
    <location>
        <begin position="65"/>
        <end position="88"/>
    </location>
</feature>
<proteinExistence type="predicted"/>
<sequence length="470" mass="48698">MCSCIQHIAGAAPRAVGPDRRSTVELALPRRVSSRSYDDGVTATPERESPPAIGRWRGTFYVSAVGVRTLVAMAVVAALGTPIAVALADGDRAAAGGRGTGGVGVLVVAGLALLGAGLPLVAGALATADWHGSAALLNRPMPGVPVVRFTEPRTLIRPMAYATVMLTLGGAAAVPGFLVVVGSAVTVAGPVLVANGDQIVIGPFTIDTLPESLLAALIGLALLTTVVLASPSIARWHASLVAQALTRPEQRLQLDLAMTARSRTRLVRAFDVERRRIERDLHDGVQPQLMSVSMTLGLALADMPAGAPGREDVVRAQDQTRRTLEAMRRFVRNIHPQVLVDHGLGAAVGELADTLTLPIAVEDRLPHRLPADVETSLYFCAAELLTNVVKHSGADHAEVRLDAMPDGSVRVSVRDDGGGGAGSAHHDGGGLAGIADRIAAFDGTLVVDSPLGGPTTVTITLAISEEDPDE</sequence>
<evidence type="ECO:0000256" key="3">
    <source>
        <dbReference type="ARBA" id="ARBA00022553"/>
    </source>
</evidence>
<dbReference type="OrthoDB" id="3217947at2"/>
<keyword evidence="7" id="KW-0067">ATP-binding</keyword>
<dbReference type="GO" id="GO:0046983">
    <property type="term" value="F:protein dimerization activity"/>
    <property type="evidence" value="ECO:0007669"/>
    <property type="project" value="InterPro"/>
</dbReference>
<dbReference type="InterPro" id="IPR050482">
    <property type="entry name" value="Sensor_HK_TwoCompSys"/>
</dbReference>
<feature type="transmembrane region" description="Helical" evidence="9">
    <location>
        <begin position="160"/>
        <end position="193"/>
    </location>
</feature>
<evidence type="ECO:0000256" key="5">
    <source>
        <dbReference type="ARBA" id="ARBA00022741"/>
    </source>
</evidence>
<evidence type="ECO:0000256" key="7">
    <source>
        <dbReference type="ARBA" id="ARBA00022840"/>
    </source>
</evidence>
<feature type="transmembrane region" description="Helical" evidence="9">
    <location>
        <begin position="100"/>
        <end position="126"/>
    </location>
</feature>
<dbReference type="InterPro" id="IPR011712">
    <property type="entry name" value="Sig_transdc_His_kin_sub3_dim/P"/>
</dbReference>
<evidence type="ECO:0000256" key="6">
    <source>
        <dbReference type="ARBA" id="ARBA00022777"/>
    </source>
</evidence>
<keyword evidence="4" id="KW-0808">Transferase</keyword>
<evidence type="ECO:0000259" key="10">
    <source>
        <dbReference type="SMART" id="SM00387"/>
    </source>
</evidence>
<evidence type="ECO:0000313" key="12">
    <source>
        <dbReference type="Proteomes" id="UP000316988"/>
    </source>
</evidence>
<evidence type="ECO:0000256" key="4">
    <source>
        <dbReference type="ARBA" id="ARBA00022679"/>
    </source>
</evidence>
<evidence type="ECO:0000256" key="1">
    <source>
        <dbReference type="ARBA" id="ARBA00000085"/>
    </source>
</evidence>
<dbReference type="SUPFAM" id="SSF55874">
    <property type="entry name" value="ATPase domain of HSP90 chaperone/DNA topoisomerase II/histidine kinase"/>
    <property type="match status" value="1"/>
</dbReference>
<keyword evidence="9" id="KW-0812">Transmembrane</keyword>
<feature type="transmembrane region" description="Helical" evidence="9">
    <location>
        <begin position="213"/>
        <end position="234"/>
    </location>
</feature>
<dbReference type="CDD" id="cd16917">
    <property type="entry name" value="HATPase_UhpB-NarQ-NarX-like"/>
    <property type="match status" value="1"/>
</dbReference>
<keyword evidence="9" id="KW-0472">Membrane</keyword>
<keyword evidence="3" id="KW-0597">Phosphoprotein</keyword>
<dbReference type="PANTHER" id="PTHR24421">
    <property type="entry name" value="NITRATE/NITRITE SENSOR PROTEIN NARX-RELATED"/>
    <property type="match status" value="1"/>
</dbReference>
<name>A0A554S8Q6_9ACTN</name>
<dbReference type="Gene3D" id="1.20.5.1930">
    <property type="match status" value="1"/>
</dbReference>
<reference evidence="11 12" key="1">
    <citation type="submission" date="2019-07" db="EMBL/GenBank/DDBJ databases">
        <authorList>
            <person name="Zhao L.H."/>
        </authorList>
    </citation>
    <scope>NUCLEOTIDE SEQUENCE [LARGE SCALE GENOMIC DNA]</scope>
    <source>
        <strain evidence="11 12">Co35</strain>
    </source>
</reference>
<dbReference type="SMART" id="SM00387">
    <property type="entry name" value="HATPase_c"/>
    <property type="match status" value="1"/>
</dbReference>
<dbReference type="Gene3D" id="3.30.565.10">
    <property type="entry name" value="Histidine kinase-like ATPase, C-terminal domain"/>
    <property type="match status" value="1"/>
</dbReference>
<comment type="caution">
    <text evidence="11">The sequence shown here is derived from an EMBL/GenBank/DDBJ whole genome shotgun (WGS) entry which is preliminary data.</text>
</comment>
<keyword evidence="8" id="KW-0902">Two-component regulatory system</keyword>
<dbReference type="GO" id="GO:0000155">
    <property type="term" value="F:phosphorelay sensor kinase activity"/>
    <property type="evidence" value="ECO:0007669"/>
    <property type="project" value="InterPro"/>
</dbReference>
<comment type="catalytic activity">
    <reaction evidence="1">
        <text>ATP + protein L-histidine = ADP + protein N-phospho-L-histidine.</text>
        <dbReference type="EC" id="2.7.13.3"/>
    </reaction>
</comment>
<evidence type="ECO:0000256" key="9">
    <source>
        <dbReference type="SAM" id="Phobius"/>
    </source>
</evidence>
<evidence type="ECO:0000256" key="8">
    <source>
        <dbReference type="ARBA" id="ARBA00023012"/>
    </source>
</evidence>
<feature type="domain" description="Histidine kinase/HSP90-like ATPase" evidence="10">
    <location>
        <begin position="372"/>
        <end position="465"/>
    </location>
</feature>
<dbReference type="Pfam" id="PF07730">
    <property type="entry name" value="HisKA_3"/>
    <property type="match status" value="1"/>
</dbReference>
<dbReference type="EMBL" id="VLNT01000007">
    <property type="protein sequence ID" value="TSD62736.1"/>
    <property type="molecule type" value="Genomic_DNA"/>
</dbReference>
<gene>
    <name evidence="11" type="ORF">FNM00_10160</name>
</gene>
<keyword evidence="9" id="KW-1133">Transmembrane helix</keyword>
<dbReference type="Proteomes" id="UP000316988">
    <property type="component" value="Unassembled WGS sequence"/>
</dbReference>
<evidence type="ECO:0000256" key="2">
    <source>
        <dbReference type="ARBA" id="ARBA00012438"/>
    </source>
</evidence>
<dbReference type="Pfam" id="PF02518">
    <property type="entry name" value="HATPase_c"/>
    <property type="match status" value="1"/>
</dbReference>
<dbReference type="AlphaFoldDB" id="A0A554S8Q6"/>
<protein>
    <recommendedName>
        <fullName evidence="2">histidine kinase</fullName>
        <ecNumber evidence="2">2.7.13.3</ecNumber>
    </recommendedName>
</protein>
<evidence type="ECO:0000313" key="11">
    <source>
        <dbReference type="EMBL" id="TSD62736.1"/>
    </source>
</evidence>
<keyword evidence="12" id="KW-1185">Reference proteome</keyword>
<accession>A0A554S8Q6</accession>